<feature type="region of interest" description="Disordered" evidence="9">
    <location>
        <begin position="1"/>
        <end position="22"/>
    </location>
</feature>
<keyword evidence="5" id="KW-0539">Nucleus</keyword>
<protein>
    <recommendedName>
        <fullName evidence="10">Centromere protein H C-terminal domain-containing protein</fullName>
    </recommendedName>
</protein>
<proteinExistence type="inferred from homology"/>
<evidence type="ECO:0000256" key="6">
    <source>
        <dbReference type="ARBA" id="ARBA00023328"/>
    </source>
</evidence>
<dbReference type="GO" id="GO:0000776">
    <property type="term" value="C:kinetochore"/>
    <property type="evidence" value="ECO:0007669"/>
    <property type="project" value="UniProtKB-KW"/>
</dbReference>
<evidence type="ECO:0000256" key="1">
    <source>
        <dbReference type="ARBA" id="ARBA00004123"/>
    </source>
</evidence>
<dbReference type="InterPro" id="IPR040034">
    <property type="entry name" value="CENP-H"/>
</dbReference>
<organism evidence="11 12">
    <name type="scientific">Diplocarpon rosae</name>
    <dbReference type="NCBI Taxonomy" id="946125"/>
    <lineage>
        <taxon>Eukaryota</taxon>
        <taxon>Fungi</taxon>
        <taxon>Dikarya</taxon>
        <taxon>Ascomycota</taxon>
        <taxon>Pezizomycotina</taxon>
        <taxon>Leotiomycetes</taxon>
        <taxon>Helotiales</taxon>
        <taxon>Drepanopezizaceae</taxon>
        <taxon>Diplocarpon</taxon>
    </lineage>
</organism>
<dbReference type="PANTHER" id="PTHR48122:SF1">
    <property type="entry name" value="CENTROMERE PROTEIN H"/>
    <property type="match status" value="1"/>
</dbReference>
<evidence type="ECO:0000313" key="11">
    <source>
        <dbReference type="EMBL" id="KAK2626615.1"/>
    </source>
</evidence>
<evidence type="ECO:0000256" key="5">
    <source>
        <dbReference type="ARBA" id="ARBA00023242"/>
    </source>
</evidence>
<comment type="caution">
    <text evidence="11">The sequence shown here is derived from an EMBL/GenBank/DDBJ whole genome shotgun (WGS) entry which is preliminary data.</text>
</comment>
<evidence type="ECO:0000256" key="8">
    <source>
        <dbReference type="SAM" id="Coils"/>
    </source>
</evidence>
<evidence type="ECO:0000256" key="7">
    <source>
        <dbReference type="ARBA" id="ARBA00025735"/>
    </source>
</evidence>
<dbReference type="AlphaFoldDB" id="A0AAD9T1L1"/>
<evidence type="ECO:0000256" key="9">
    <source>
        <dbReference type="SAM" id="MobiDB-lite"/>
    </source>
</evidence>
<dbReference type="InterPro" id="IPR008426">
    <property type="entry name" value="CENP-H_C"/>
</dbReference>
<keyword evidence="6" id="KW-0137">Centromere</keyword>
<feature type="domain" description="Centromere protein H C-terminal" evidence="10">
    <location>
        <begin position="29"/>
        <end position="231"/>
    </location>
</feature>
<dbReference type="GO" id="GO:0051382">
    <property type="term" value="P:kinetochore assembly"/>
    <property type="evidence" value="ECO:0007669"/>
    <property type="project" value="InterPro"/>
</dbReference>
<keyword evidence="3" id="KW-0158">Chromosome</keyword>
<keyword evidence="4" id="KW-0995">Kinetochore</keyword>
<evidence type="ECO:0000313" key="12">
    <source>
        <dbReference type="Proteomes" id="UP001285354"/>
    </source>
</evidence>
<accession>A0AAD9T1L1</accession>
<evidence type="ECO:0000256" key="3">
    <source>
        <dbReference type="ARBA" id="ARBA00022454"/>
    </source>
</evidence>
<feature type="coiled-coil region" evidence="8">
    <location>
        <begin position="120"/>
        <end position="161"/>
    </location>
</feature>
<dbReference type="GO" id="GO:0043515">
    <property type="term" value="F:kinetochore binding"/>
    <property type="evidence" value="ECO:0007669"/>
    <property type="project" value="TreeGrafter"/>
</dbReference>
<feature type="coiled-coil region" evidence="8">
    <location>
        <begin position="30"/>
        <end position="79"/>
    </location>
</feature>
<evidence type="ECO:0000256" key="4">
    <source>
        <dbReference type="ARBA" id="ARBA00022838"/>
    </source>
</evidence>
<dbReference type="Proteomes" id="UP001285354">
    <property type="component" value="Unassembled WGS sequence"/>
</dbReference>
<keyword evidence="8" id="KW-0175">Coiled coil</keyword>
<dbReference type="GO" id="GO:0007059">
    <property type="term" value="P:chromosome segregation"/>
    <property type="evidence" value="ECO:0007669"/>
    <property type="project" value="TreeGrafter"/>
</dbReference>
<dbReference type="PANTHER" id="PTHR48122">
    <property type="entry name" value="CENTROMERE PROTEIN H"/>
    <property type="match status" value="1"/>
</dbReference>
<dbReference type="GO" id="GO:0007052">
    <property type="term" value="P:mitotic spindle organization"/>
    <property type="evidence" value="ECO:0007669"/>
    <property type="project" value="TreeGrafter"/>
</dbReference>
<dbReference type="EMBL" id="JAUBYV010000005">
    <property type="protein sequence ID" value="KAK2626615.1"/>
    <property type="molecule type" value="Genomic_DNA"/>
</dbReference>
<reference evidence="11" key="1">
    <citation type="submission" date="2023-06" db="EMBL/GenBank/DDBJ databases">
        <title>Draft genome of Marssonina rosae.</title>
        <authorList>
            <person name="Cheng Q."/>
        </authorList>
    </citation>
    <scope>NUCLEOTIDE SEQUENCE</scope>
    <source>
        <strain evidence="11">R4</strain>
    </source>
</reference>
<sequence>MSGNHLEEMEGVEMTEEPQPPLLTDDERRVLDVYDRLDELQLEIALLKAQGVLSKGQSEEASEENIAAAEQDLLKAKSLYLLRGNVIQSVLVATPILKAIHAGNKATVIEQDLLPLIQKRDQLSIKLTALSTQVRTARNELTNLEAENVRIARTNAELATKMLALIEDASTKRTEEIEDSKLRAQLGDLQNKMKLSRRRWRIIKGTASATIAGSGIDWARDPELLDIVLDNDGE</sequence>
<name>A0AAD9T1L1_9HELO</name>
<comment type="similarity">
    <text evidence="7">Belongs to the CENP-H/MCM16 family.</text>
</comment>
<gene>
    <name evidence="11" type="ORF">QTJ16_003790</name>
</gene>
<dbReference type="Pfam" id="PF05837">
    <property type="entry name" value="CENP-H"/>
    <property type="match status" value="1"/>
</dbReference>
<evidence type="ECO:0000259" key="10">
    <source>
        <dbReference type="Pfam" id="PF05837"/>
    </source>
</evidence>
<evidence type="ECO:0000256" key="2">
    <source>
        <dbReference type="ARBA" id="ARBA00004629"/>
    </source>
</evidence>
<dbReference type="GO" id="GO:0005634">
    <property type="term" value="C:nucleus"/>
    <property type="evidence" value="ECO:0007669"/>
    <property type="project" value="UniProtKB-SubCell"/>
</dbReference>
<keyword evidence="12" id="KW-1185">Reference proteome</keyword>
<comment type="subcellular location">
    <subcellularLocation>
        <location evidence="2">Chromosome</location>
        <location evidence="2">Centromere</location>
        <location evidence="2">Kinetochore</location>
    </subcellularLocation>
    <subcellularLocation>
        <location evidence="1">Nucleus</location>
    </subcellularLocation>
</comment>